<evidence type="ECO:0000313" key="2">
    <source>
        <dbReference type="Proteomes" id="UP000006729"/>
    </source>
</evidence>
<gene>
    <name evidence="1" type="ORF">POPTR_014G029050</name>
</gene>
<sequence>MFCGVPYSENTFSSGVVITTVINHGPATKQPYSCPIIYNGVEL</sequence>
<dbReference type="Proteomes" id="UP000006729">
    <property type="component" value="Chromosome 14"/>
</dbReference>
<keyword evidence="2" id="KW-1185">Reference proteome</keyword>
<organism evidence="1 2">
    <name type="scientific">Populus trichocarpa</name>
    <name type="common">Western balsam poplar</name>
    <name type="synonym">Populus balsamifera subsp. trichocarpa</name>
    <dbReference type="NCBI Taxonomy" id="3694"/>
    <lineage>
        <taxon>Eukaryota</taxon>
        <taxon>Viridiplantae</taxon>
        <taxon>Streptophyta</taxon>
        <taxon>Embryophyta</taxon>
        <taxon>Tracheophyta</taxon>
        <taxon>Spermatophyta</taxon>
        <taxon>Magnoliopsida</taxon>
        <taxon>eudicotyledons</taxon>
        <taxon>Gunneridae</taxon>
        <taxon>Pentapetalae</taxon>
        <taxon>rosids</taxon>
        <taxon>fabids</taxon>
        <taxon>Malpighiales</taxon>
        <taxon>Salicaceae</taxon>
        <taxon>Saliceae</taxon>
        <taxon>Populus</taxon>
    </lineage>
</organism>
<accession>A0A3N7G0Y3</accession>
<name>A0A3N7G0Y3_POPTR</name>
<dbReference type="AlphaFoldDB" id="A0A3N7G0Y3"/>
<protein>
    <submittedName>
        <fullName evidence="1">Uncharacterized protein</fullName>
    </submittedName>
</protein>
<proteinExistence type="predicted"/>
<dbReference type="InParanoid" id="A0A3N7G0Y3"/>
<dbReference type="EMBL" id="CM009303">
    <property type="protein sequence ID" value="RQO99630.1"/>
    <property type="molecule type" value="Genomic_DNA"/>
</dbReference>
<evidence type="ECO:0000313" key="1">
    <source>
        <dbReference type="EMBL" id="RQO99630.1"/>
    </source>
</evidence>
<reference evidence="1 2" key="1">
    <citation type="journal article" date="2006" name="Science">
        <title>The genome of black cottonwood, Populus trichocarpa (Torr. &amp; Gray).</title>
        <authorList>
            <person name="Tuskan G.A."/>
            <person name="Difazio S."/>
            <person name="Jansson S."/>
            <person name="Bohlmann J."/>
            <person name="Grigoriev I."/>
            <person name="Hellsten U."/>
            <person name="Putnam N."/>
            <person name="Ralph S."/>
            <person name="Rombauts S."/>
            <person name="Salamov A."/>
            <person name="Schein J."/>
            <person name="Sterck L."/>
            <person name="Aerts A."/>
            <person name="Bhalerao R.R."/>
            <person name="Bhalerao R.P."/>
            <person name="Blaudez D."/>
            <person name="Boerjan W."/>
            <person name="Brun A."/>
            <person name="Brunner A."/>
            <person name="Busov V."/>
            <person name="Campbell M."/>
            <person name="Carlson J."/>
            <person name="Chalot M."/>
            <person name="Chapman J."/>
            <person name="Chen G.L."/>
            <person name="Cooper D."/>
            <person name="Coutinho P.M."/>
            <person name="Couturier J."/>
            <person name="Covert S."/>
            <person name="Cronk Q."/>
            <person name="Cunningham R."/>
            <person name="Davis J."/>
            <person name="Degroeve S."/>
            <person name="Dejardin A."/>
            <person name="Depamphilis C."/>
            <person name="Detter J."/>
            <person name="Dirks B."/>
            <person name="Dubchak I."/>
            <person name="Duplessis S."/>
            <person name="Ehlting J."/>
            <person name="Ellis B."/>
            <person name="Gendler K."/>
            <person name="Goodstein D."/>
            <person name="Gribskov M."/>
            <person name="Grimwood J."/>
            <person name="Groover A."/>
            <person name="Gunter L."/>
            <person name="Hamberger B."/>
            <person name="Heinze B."/>
            <person name="Helariutta Y."/>
            <person name="Henrissat B."/>
            <person name="Holligan D."/>
            <person name="Holt R."/>
            <person name="Huang W."/>
            <person name="Islam-Faridi N."/>
            <person name="Jones S."/>
            <person name="Jones-Rhoades M."/>
            <person name="Jorgensen R."/>
            <person name="Joshi C."/>
            <person name="Kangasjarvi J."/>
            <person name="Karlsson J."/>
            <person name="Kelleher C."/>
            <person name="Kirkpatrick R."/>
            <person name="Kirst M."/>
            <person name="Kohler A."/>
            <person name="Kalluri U."/>
            <person name="Larimer F."/>
            <person name="Leebens-Mack J."/>
            <person name="Leple J.C."/>
            <person name="Locascio P."/>
            <person name="Lou Y."/>
            <person name="Lucas S."/>
            <person name="Martin F."/>
            <person name="Montanini B."/>
            <person name="Napoli C."/>
            <person name="Nelson D.R."/>
            <person name="Nelson C."/>
            <person name="Nieminen K."/>
            <person name="Nilsson O."/>
            <person name="Pereda V."/>
            <person name="Peter G."/>
            <person name="Philippe R."/>
            <person name="Pilate G."/>
            <person name="Poliakov A."/>
            <person name="Razumovskaya J."/>
            <person name="Richardson P."/>
            <person name="Rinaldi C."/>
            <person name="Ritland K."/>
            <person name="Rouze P."/>
            <person name="Ryaboy D."/>
            <person name="Schmutz J."/>
            <person name="Schrader J."/>
            <person name="Segerman B."/>
            <person name="Shin H."/>
            <person name="Siddiqui A."/>
            <person name="Sterky F."/>
            <person name="Terry A."/>
            <person name="Tsai C.J."/>
            <person name="Uberbacher E."/>
            <person name="Unneberg P."/>
            <person name="Vahala J."/>
            <person name="Wall K."/>
            <person name="Wessler S."/>
            <person name="Yang G."/>
            <person name="Yin T."/>
            <person name="Douglas C."/>
            <person name="Marra M."/>
            <person name="Sandberg G."/>
            <person name="Van de Peer Y."/>
            <person name="Rokhsar D."/>
        </authorList>
    </citation>
    <scope>NUCLEOTIDE SEQUENCE [LARGE SCALE GENOMIC DNA]</scope>
    <source>
        <strain evidence="2">cv. Nisqually</strain>
    </source>
</reference>